<protein>
    <submittedName>
        <fullName evidence="2">Uncharacterized protein</fullName>
    </submittedName>
</protein>
<reference evidence="2" key="1">
    <citation type="submission" date="2023-06" db="EMBL/GenBank/DDBJ databases">
        <title>Conoideocrella luteorostrata (Hypocreales: Clavicipitaceae), a potential biocontrol fungus for elongate hemlock scale in United States Christmas tree production areas.</title>
        <authorList>
            <person name="Barrett H."/>
            <person name="Lovett B."/>
            <person name="Macias A.M."/>
            <person name="Stajich J.E."/>
            <person name="Kasson M.T."/>
        </authorList>
    </citation>
    <scope>NUCLEOTIDE SEQUENCE</scope>
    <source>
        <strain evidence="2">ARSEF 14590</strain>
    </source>
</reference>
<feature type="signal peptide" evidence="1">
    <location>
        <begin position="1"/>
        <end position="23"/>
    </location>
</feature>
<dbReference type="Proteomes" id="UP001251528">
    <property type="component" value="Unassembled WGS sequence"/>
</dbReference>
<comment type="caution">
    <text evidence="2">The sequence shown here is derived from an EMBL/GenBank/DDBJ whole genome shotgun (WGS) entry which is preliminary data.</text>
</comment>
<evidence type="ECO:0000256" key="1">
    <source>
        <dbReference type="SAM" id="SignalP"/>
    </source>
</evidence>
<accession>A0AAJ0FWA3</accession>
<keyword evidence="1" id="KW-0732">Signal</keyword>
<dbReference type="AlphaFoldDB" id="A0AAJ0FWA3"/>
<keyword evidence="3" id="KW-1185">Reference proteome</keyword>
<evidence type="ECO:0000313" key="2">
    <source>
        <dbReference type="EMBL" id="KAK2606048.1"/>
    </source>
</evidence>
<organism evidence="2 3">
    <name type="scientific">Conoideocrella luteorostrata</name>
    <dbReference type="NCBI Taxonomy" id="1105319"/>
    <lineage>
        <taxon>Eukaryota</taxon>
        <taxon>Fungi</taxon>
        <taxon>Dikarya</taxon>
        <taxon>Ascomycota</taxon>
        <taxon>Pezizomycotina</taxon>
        <taxon>Sordariomycetes</taxon>
        <taxon>Hypocreomycetidae</taxon>
        <taxon>Hypocreales</taxon>
        <taxon>Clavicipitaceae</taxon>
        <taxon>Conoideocrella</taxon>
    </lineage>
</organism>
<name>A0AAJ0FWA3_9HYPO</name>
<gene>
    <name evidence="2" type="ORF">QQS21_003566</name>
</gene>
<feature type="chain" id="PRO_5042476455" evidence="1">
    <location>
        <begin position="24"/>
        <end position="309"/>
    </location>
</feature>
<dbReference type="EMBL" id="JASWJB010000047">
    <property type="protein sequence ID" value="KAK2606048.1"/>
    <property type="molecule type" value="Genomic_DNA"/>
</dbReference>
<evidence type="ECO:0000313" key="3">
    <source>
        <dbReference type="Proteomes" id="UP001251528"/>
    </source>
</evidence>
<sequence>MIRTKLTTCIFLLFAFLAGISSAYENGKYEIPCEKHECGVDIGTDEARCSVHGDNQYIDYMGLWSSGTFKIPNGCKRSNIFNGDGYLVAYPSTGGLVLLRHPSSVDLQYLGLPHTKDTERSADEDDALATRMVRFGAQWWPNWDLYLRHAGKVNDGTFYDSHFPSDVHVAVPSTGGAWVANFTSDDARWKHKETREELSCESWLPFKPDSWRVKMRYALSMDDKAEMMKDMDATFYDTIDEVSSIAKTIDDAKSLFEPFKERLGKMEDHEYAWRFCRDFEPQGKDDINDKDTAKDKPRWGIWSLFNELR</sequence>
<proteinExistence type="predicted"/>